<dbReference type="AlphaFoldDB" id="B8CB88"/>
<proteinExistence type="predicted"/>
<dbReference type="EMBL" id="CM000648">
    <property type="protein sequence ID" value="EED89085.1"/>
    <property type="molecule type" value="Genomic_DNA"/>
</dbReference>
<dbReference type="HOGENOM" id="CLU_461203_0_0_1"/>
<feature type="compositionally biased region" description="Basic and acidic residues" evidence="1">
    <location>
        <begin position="1"/>
        <end position="13"/>
    </location>
</feature>
<feature type="region of interest" description="Disordered" evidence="1">
    <location>
        <begin position="426"/>
        <end position="493"/>
    </location>
</feature>
<feature type="compositionally biased region" description="Basic residues" evidence="1">
    <location>
        <begin position="520"/>
        <end position="537"/>
    </location>
</feature>
<dbReference type="KEGG" id="tps:THAPSDRAFT_24634"/>
<evidence type="ECO:0000313" key="3">
    <source>
        <dbReference type="EMBL" id="EED89085.1"/>
    </source>
</evidence>
<feature type="region of interest" description="Disordered" evidence="1">
    <location>
        <begin position="79"/>
        <end position="130"/>
    </location>
</feature>
<accession>B8CB88</accession>
<reference evidence="3 4" key="1">
    <citation type="journal article" date="2004" name="Science">
        <title>The genome of the diatom Thalassiosira pseudonana: ecology, evolution, and metabolism.</title>
        <authorList>
            <person name="Armbrust E.V."/>
            <person name="Berges J.A."/>
            <person name="Bowler C."/>
            <person name="Green B.R."/>
            <person name="Martinez D."/>
            <person name="Putnam N.H."/>
            <person name="Zhou S."/>
            <person name="Allen A.E."/>
            <person name="Apt K.E."/>
            <person name="Bechner M."/>
            <person name="Brzezinski M.A."/>
            <person name="Chaal B.K."/>
            <person name="Chiovitti A."/>
            <person name="Davis A.K."/>
            <person name="Demarest M.S."/>
            <person name="Detter J.C."/>
            <person name="Glavina T."/>
            <person name="Goodstein D."/>
            <person name="Hadi M.Z."/>
            <person name="Hellsten U."/>
            <person name="Hildebrand M."/>
            <person name="Jenkins B.D."/>
            <person name="Jurka J."/>
            <person name="Kapitonov V.V."/>
            <person name="Kroger N."/>
            <person name="Lau W.W."/>
            <person name="Lane T.W."/>
            <person name="Larimer F.W."/>
            <person name="Lippmeier J.C."/>
            <person name="Lucas S."/>
            <person name="Medina M."/>
            <person name="Montsant A."/>
            <person name="Obornik M."/>
            <person name="Parker M.S."/>
            <person name="Palenik B."/>
            <person name="Pazour G.J."/>
            <person name="Richardson P.M."/>
            <person name="Rynearson T.A."/>
            <person name="Saito M.A."/>
            <person name="Schwartz D.C."/>
            <person name="Thamatrakoln K."/>
            <person name="Valentin K."/>
            <person name="Vardi A."/>
            <person name="Wilkerson F.P."/>
            <person name="Rokhsar D.S."/>
        </authorList>
    </citation>
    <scope>NUCLEOTIDE SEQUENCE [LARGE SCALE GENOMIC DNA]</scope>
    <source>
        <strain evidence="3 4">CCMP1335</strain>
    </source>
</reference>
<evidence type="ECO:0000256" key="1">
    <source>
        <dbReference type="SAM" id="MobiDB-lite"/>
    </source>
</evidence>
<dbReference type="InParanoid" id="B8CB88"/>
<organism evidence="3 4">
    <name type="scientific">Thalassiosira pseudonana</name>
    <name type="common">Marine diatom</name>
    <name type="synonym">Cyclotella nana</name>
    <dbReference type="NCBI Taxonomy" id="35128"/>
    <lineage>
        <taxon>Eukaryota</taxon>
        <taxon>Sar</taxon>
        <taxon>Stramenopiles</taxon>
        <taxon>Ochrophyta</taxon>
        <taxon>Bacillariophyta</taxon>
        <taxon>Coscinodiscophyceae</taxon>
        <taxon>Thalassiosirophycidae</taxon>
        <taxon>Thalassiosirales</taxon>
        <taxon>Thalassiosiraceae</taxon>
        <taxon>Thalassiosira</taxon>
    </lineage>
</organism>
<keyword evidence="4" id="KW-1185">Reference proteome</keyword>
<gene>
    <name evidence="3" type="ORF">THAPSDRAFT_24634</name>
</gene>
<dbReference type="GeneID" id="7445740"/>
<keyword evidence="2" id="KW-0812">Transmembrane</keyword>
<feature type="region of interest" description="Disordered" evidence="1">
    <location>
        <begin position="505"/>
        <end position="547"/>
    </location>
</feature>
<dbReference type="PaxDb" id="35128-Thaps24634"/>
<feature type="compositionally biased region" description="Acidic residues" evidence="1">
    <location>
        <begin position="44"/>
        <end position="54"/>
    </location>
</feature>
<keyword evidence="2" id="KW-0472">Membrane</keyword>
<name>B8CB88_THAPS</name>
<evidence type="ECO:0000313" key="4">
    <source>
        <dbReference type="Proteomes" id="UP000001449"/>
    </source>
</evidence>
<reference evidence="3 4" key="2">
    <citation type="journal article" date="2008" name="Nature">
        <title>The Phaeodactylum genome reveals the evolutionary history of diatom genomes.</title>
        <authorList>
            <person name="Bowler C."/>
            <person name="Allen A.E."/>
            <person name="Badger J.H."/>
            <person name="Grimwood J."/>
            <person name="Jabbari K."/>
            <person name="Kuo A."/>
            <person name="Maheswari U."/>
            <person name="Martens C."/>
            <person name="Maumus F."/>
            <person name="Otillar R.P."/>
            <person name="Rayko E."/>
            <person name="Salamov A."/>
            <person name="Vandepoele K."/>
            <person name="Beszteri B."/>
            <person name="Gruber A."/>
            <person name="Heijde M."/>
            <person name="Katinka M."/>
            <person name="Mock T."/>
            <person name="Valentin K."/>
            <person name="Verret F."/>
            <person name="Berges J.A."/>
            <person name="Brownlee C."/>
            <person name="Cadoret J.P."/>
            <person name="Chiovitti A."/>
            <person name="Choi C.J."/>
            <person name="Coesel S."/>
            <person name="De Martino A."/>
            <person name="Detter J.C."/>
            <person name="Durkin C."/>
            <person name="Falciatore A."/>
            <person name="Fournet J."/>
            <person name="Haruta M."/>
            <person name="Huysman M.J."/>
            <person name="Jenkins B.D."/>
            <person name="Jiroutova K."/>
            <person name="Jorgensen R.E."/>
            <person name="Joubert Y."/>
            <person name="Kaplan A."/>
            <person name="Kroger N."/>
            <person name="Kroth P.G."/>
            <person name="La Roche J."/>
            <person name="Lindquist E."/>
            <person name="Lommer M."/>
            <person name="Martin-Jezequel V."/>
            <person name="Lopez P.J."/>
            <person name="Lucas S."/>
            <person name="Mangogna M."/>
            <person name="McGinnis K."/>
            <person name="Medlin L.K."/>
            <person name="Montsant A."/>
            <person name="Oudot-Le Secq M.P."/>
            <person name="Napoli C."/>
            <person name="Obornik M."/>
            <person name="Parker M.S."/>
            <person name="Petit J.L."/>
            <person name="Porcel B.M."/>
            <person name="Poulsen N."/>
            <person name="Robison M."/>
            <person name="Rychlewski L."/>
            <person name="Rynearson T.A."/>
            <person name="Schmutz J."/>
            <person name="Shapiro H."/>
            <person name="Siaut M."/>
            <person name="Stanley M."/>
            <person name="Sussman M.R."/>
            <person name="Taylor A.R."/>
            <person name="Vardi A."/>
            <person name="von Dassow P."/>
            <person name="Vyverman W."/>
            <person name="Willis A."/>
            <person name="Wyrwicz L.S."/>
            <person name="Rokhsar D.S."/>
            <person name="Weissenbach J."/>
            <person name="Armbrust E.V."/>
            <person name="Green B.R."/>
            <person name="Van de Peer Y."/>
            <person name="Grigoriev I.V."/>
        </authorList>
    </citation>
    <scope>NUCLEOTIDE SEQUENCE [LARGE SCALE GENOMIC DNA]</scope>
    <source>
        <strain evidence="3 4">CCMP1335</strain>
    </source>
</reference>
<evidence type="ECO:0000256" key="2">
    <source>
        <dbReference type="SAM" id="Phobius"/>
    </source>
</evidence>
<protein>
    <submittedName>
        <fullName evidence="3">Uncharacterized protein</fullName>
    </submittedName>
</protein>
<sequence length="585" mass="63995">MASLEQHHQKSHADEDEILLEESKSTTNDGESPNSIFLELRDVPDDEHNDNTNEEIDLHFSNIRYINLLREYQDTTDSSSAASIHKKQSKEKNGVNPDELPEVWKAPPAPTPTELVQRAPDSPTMRPSLGGRVNCRVIDGKFGDDRQSAKNGGVVLRYQYEVTQDLDGYGSIINERGERDGSDYLKSEVLPGLEGAIGDWLLPVFFGDECLKIRIESDSDEEGAGDEEGSGIAAVEEVVGGRRRLMDHESLRHRRLENKVVGLDVAPVDFPLAQGACISDYASQVPLQTTQCHKIEGALTLFFPPNYSYSTLLSAATLTTLRAIQDGMESGKLAKLGHPAILYLLFLESSYSLKPILPGSGDKAVPMSVEKGGSGGLVAGIVIPLLLVLCCAGGFFVRKRRMAKNKEEEEAIEEEEDVYVSPKTWVANGNHHEDDGDNGTTTSDDDDNRSTTSGSSSTEGSTTSGSKEYTTTDSDNDDGTSSYSSQDSEEIYVDDDQFDSELDLNYDRRNSSGSNNNPYNKKKTLNKRGRQQKRKKPNTNIVIGGGDEMSVATGATGATGMHSVASERTVKMKNIVLPNIDINMR</sequence>
<dbReference type="eggNOG" id="ENOG502SYPE">
    <property type="taxonomic scope" value="Eukaryota"/>
</dbReference>
<feature type="region of interest" description="Disordered" evidence="1">
    <location>
        <begin position="1"/>
        <end position="54"/>
    </location>
</feature>
<feature type="transmembrane region" description="Helical" evidence="2">
    <location>
        <begin position="377"/>
        <end position="397"/>
    </location>
</feature>
<feature type="compositionally biased region" description="Polar residues" evidence="1">
    <location>
        <begin position="25"/>
        <end position="35"/>
    </location>
</feature>
<dbReference type="RefSeq" id="XP_002293349.1">
    <property type="nucleotide sequence ID" value="XM_002293313.1"/>
</dbReference>
<dbReference type="Proteomes" id="UP000001449">
    <property type="component" value="Chromosome 13"/>
</dbReference>
<feature type="compositionally biased region" description="Low complexity" evidence="1">
    <location>
        <begin position="450"/>
        <end position="485"/>
    </location>
</feature>
<keyword evidence="2" id="KW-1133">Transmembrane helix</keyword>